<gene>
    <name evidence="3" type="ORF">G8E00_13725</name>
</gene>
<dbReference type="RefSeq" id="WP_166225469.1">
    <property type="nucleotide sequence ID" value="NZ_CP049801.1"/>
</dbReference>
<name>A0A6G8RYE6_9GAMM</name>
<feature type="signal peptide" evidence="1">
    <location>
        <begin position="1"/>
        <end position="23"/>
    </location>
</feature>
<proteinExistence type="predicted"/>
<reference evidence="3 4" key="1">
    <citation type="submission" date="2020-03" db="EMBL/GenBank/DDBJ databases">
        <authorList>
            <person name="Zhu W."/>
        </authorList>
    </citation>
    <scope>NUCLEOTIDE SEQUENCE [LARGE SCALE GENOMIC DNA]</scope>
    <source>
        <strain evidence="3 4">323-1</strain>
    </source>
</reference>
<sequence length="141" mass="15612">MTKSAIRCLLCSVLFVTSTFAFCNTDTLSRSLNDRVSVTGQMTTEKFKSLLDQGFKSVIVNRPDHEQGNTITANELRNIAEQSHVSLIYQPVTSGQITDSDAQEFAKYYNSLPKPILLVCKSGSRSTVLFNRAKSLGLLNE</sequence>
<dbReference type="Pfam" id="PF04273">
    <property type="entry name" value="BLH_phosphatase"/>
    <property type="match status" value="1"/>
</dbReference>
<feature type="chain" id="PRO_5026360917" description="Beta-lactamase hydrolase-like protein phosphatase-like domain-containing protein" evidence="1">
    <location>
        <begin position="24"/>
        <end position="141"/>
    </location>
</feature>
<dbReference type="GO" id="GO:0016787">
    <property type="term" value="F:hydrolase activity"/>
    <property type="evidence" value="ECO:0007669"/>
    <property type="project" value="InterPro"/>
</dbReference>
<dbReference type="Gene3D" id="3.90.190.10">
    <property type="entry name" value="Protein tyrosine phosphatase superfamily"/>
    <property type="match status" value="1"/>
</dbReference>
<organism evidence="3 4">
    <name type="scientific">Acinetobacter shaoyimingii</name>
    <dbReference type="NCBI Taxonomy" id="2715164"/>
    <lineage>
        <taxon>Bacteria</taxon>
        <taxon>Pseudomonadati</taxon>
        <taxon>Pseudomonadota</taxon>
        <taxon>Gammaproteobacteria</taxon>
        <taxon>Moraxellales</taxon>
        <taxon>Moraxellaceae</taxon>
        <taxon>Acinetobacter</taxon>
    </lineage>
</organism>
<dbReference type="EMBL" id="CP049801">
    <property type="protein sequence ID" value="QIO06927.1"/>
    <property type="molecule type" value="Genomic_DNA"/>
</dbReference>
<dbReference type="InterPro" id="IPR029021">
    <property type="entry name" value="Prot-tyrosine_phosphatase-like"/>
</dbReference>
<dbReference type="Proteomes" id="UP000502297">
    <property type="component" value="Chromosome"/>
</dbReference>
<keyword evidence="4" id="KW-1185">Reference proteome</keyword>
<protein>
    <recommendedName>
        <fullName evidence="2">Beta-lactamase hydrolase-like protein phosphatase-like domain-containing protein</fullName>
    </recommendedName>
</protein>
<evidence type="ECO:0000256" key="1">
    <source>
        <dbReference type="SAM" id="SignalP"/>
    </source>
</evidence>
<keyword evidence="1" id="KW-0732">Signal</keyword>
<dbReference type="KEGG" id="asha:G8E00_13725"/>
<feature type="domain" description="Beta-lactamase hydrolase-like protein phosphatase-like" evidence="2">
    <location>
        <begin position="30"/>
        <end position="132"/>
    </location>
</feature>
<dbReference type="InterPro" id="IPR005939">
    <property type="entry name" value="BLH_phosphatase-like"/>
</dbReference>
<dbReference type="AlphaFoldDB" id="A0A6G8RYE6"/>
<evidence type="ECO:0000259" key="2">
    <source>
        <dbReference type="Pfam" id="PF04273"/>
    </source>
</evidence>
<evidence type="ECO:0000313" key="4">
    <source>
        <dbReference type="Proteomes" id="UP000502297"/>
    </source>
</evidence>
<accession>A0A6G8RYE6</accession>
<evidence type="ECO:0000313" key="3">
    <source>
        <dbReference type="EMBL" id="QIO06927.1"/>
    </source>
</evidence>